<evidence type="ECO:0000313" key="2">
    <source>
        <dbReference type="Proteomes" id="UP001218218"/>
    </source>
</evidence>
<comment type="caution">
    <text evidence="1">The sequence shown here is derived from an EMBL/GenBank/DDBJ whole genome shotgun (WGS) entry which is preliminary data.</text>
</comment>
<keyword evidence="2" id="KW-1185">Reference proteome</keyword>
<reference evidence="1" key="1">
    <citation type="submission" date="2023-03" db="EMBL/GenBank/DDBJ databases">
        <title>Massive genome expansion in bonnet fungi (Mycena s.s.) driven by repeated elements and novel gene families across ecological guilds.</title>
        <authorList>
            <consortium name="Lawrence Berkeley National Laboratory"/>
            <person name="Harder C.B."/>
            <person name="Miyauchi S."/>
            <person name="Viragh M."/>
            <person name="Kuo A."/>
            <person name="Thoen E."/>
            <person name="Andreopoulos B."/>
            <person name="Lu D."/>
            <person name="Skrede I."/>
            <person name="Drula E."/>
            <person name="Henrissat B."/>
            <person name="Morin E."/>
            <person name="Kohler A."/>
            <person name="Barry K."/>
            <person name="LaButti K."/>
            <person name="Morin E."/>
            <person name="Salamov A."/>
            <person name="Lipzen A."/>
            <person name="Mereny Z."/>
            <person name="Hegedus B."/>
            <person name="Baldrian P."/>
            <person name="Stursova M."/>
            <person name="Weitz H."/>
            <person name="Taylor A."/>
            <person name="Grigoriev I.V."/>
            <person name="Nagy L.G."/>
            <person name="Martin F."/>
            <person name="Kauserud H."/>
        </authorList>
    </citation>
    <scope>NUCLEOTIDE SEQUENCE</scope>
    <source>
        <strain evidence="1">CBHHK002</strain>
    </source>
</reference>
<protein>
    <submittedName>
        <fullName evidence="1">Uncharacterized protein</fullName>
    </submittedName>
</protein>
<evidence type="ECO:0000313" key="1">
    <source>
        <dbReference type="EMBL" id="KAJ7301347.1"/>
    </source>
</evidence>
<accession>A0AAD6YXP7</accession>
<dbReference type="EMBL" id="JARIHO010000137">
    <property type="protein sequence ID" value="KAJ7301347.1"/>
    <property type="molecule type" value="Genomic_DNA"/>
</dbReference>
<dbReference type="Proteomes" id="UP001218218">
    <property type="component" value="Unassembled WGS sequence"/>
</dbReference>
<name>A0AAD6YXP7_9AGAR</name>
<organism evidence="1 2">
    <name type="scientific">Mycena albidolilacea</name>
    <dbReference type="NCBI Taxonomy" id="1033008"/>
    <lineage>
        <taxon>Eukaryota</taxon>
        <taxon>Fungi</taxon>
        <taxon>Dikarya</taxon>
        <taxon>Basidiomycota</taxon>
        <taxon>Agaricomycotina</taxon>
        <taxon>Agaricomycetes</taxon>
        <taxon>Agaricomycetidae</taxon>
        <taxon>Agaricales</taxon>
        <taxon>Marasmiineae</taxon>
        <taxon>Mycenaceae</taxon>
        <taxon>Mycena</taxon>
    </lineage>
</organism>
<sequence length="206" mass="22064">MTMSSGEEVGDASSQNTTTAITIWLNTRRAAHSERTCGQLSRAQGPLKRNTRLSLLCFLSPNHHPPISTLSSPGAERRSSAVLEGVKRGTRYGKKQVDTSTVLSVTPLKLGIAPLFSGMQAASMRVNARQCASGLSMNSTLNNPRGAMSLRGVSTQESFVLKIIRQSPDGKRTVEPLLPPEGKSVAVIMAEKCGTKYPNMVPGVEK</sequence>
<gene>
    <name evidence="1" type="ORF">DFH08DRAFT_827616</name>
</gene>
<proteinExistence type="predicted"/>
<dbReference type="AlphaFoldDB" id="A0AAD6YXP7"/>